<protein>
    <submittedName>
        <fullName evidence="2">Uncharacterized protein</fullName>
    </submittedName>
</protein>
<sequence>MIGIGRDPNVLHSNNASLPATNIGVSCVILISIGFTVPLRLVALHCVNLVVHHPKNSRSPGLIFHLTG</sequence>
<comment type="caution">
    <text evidence="2">The sequence shown here is derived from an EMBL/GenBank/DDBJ whole genome shotgun (WGS) entry which is preliminary data.</text>
</comment>
<organism evidence="2 3">
    <name type="scientific">Dermatophagoides pteronyssinus</name>
    <name type="common">European house dust mite</name>
    <dbReference type="NCBI Taxonomy" id="6956"/>
    <lineage>
        <taxon>Eukaryota</taxon>
        <taxon>Metazoa</taxon>
        <taxon>Ecdysozoa</taxon>
        <taxon>Arthropoda</taxon>
        <taxon>Chelicerata</taxon>
        <taxon>Arachnida</taxon>
        <taxon>Acari</taxon>
        <taxon>Acariformes</taxon>
        <taxon>Sarcoptiformes</taxon>
        <taxon>Astigmata</taxon>
        <taxon>Psoroptidia</taxon>
        <taxon>Analgoidea</taxon>
        <taxon>Pyroglyphidae</taxon>
        <taxon>Dermatophagoidinae</taxon>
        <taxon>Dermatophagoides</taxon>
    </lineage>
</organism>
<name>A0ABQ8JD22_DERPT</name>
<accession>A0ABQ8JD22</accession>
<evidence type="ECO:0000256" key="1">
    <source>
        <dbReference type="SAM" id="Phobius"/>
    </source>
</evidence>
<reference evidence="2 3" key="1">
    <citation type="journal article" date="2018" name="J. Allergy Clin. Immunol.">
        <title>High-quality assembly of Dermatophagoides pteronyssinus genome and transcriptome reveals a wide range of novel allergens.</title>
        <authorList>
            <person name="Liu X.Y."/>
            <person name="Yang K.Y."/>
            <person name="Wang M.Q."/>
            <person name="Kwok J.S."/>
            <person name="Zeng X."/>
            <person name="Yang Z."/>
            <person name="Xiao X.J."/>
            <person name="Lau C.P."/>
            <person name="Li Y."/>
            <person name="Huang Z.M."/>
            <person name="Ba J.G."/>
            <person name="Yim A.K."/>
            <person name="Ouyang C.Y."/>
            <person name="Ngai S.M."/>
            <person name="Chan T.F."/>
            <person name="Leung E.L."/>
            <person name="Liu L."/>
            <person name="Liu Z.G."/>
            <person name="Tsui S.K."/>
        </authorList>
    </citation>
    <scope>NUCLEOTIDE SEQUENCE [LARGE SCALE GENOMIC DNA]</scope>
    <source>
        <strain evidence="2">Derp</strain>
    </source>
</reference>
<evidence type="ECO:0000313" key="3">
    <source>
        <dbReference type="Proteomes" id="UP000887458"/>
    </source>
</evidence>
<evidence type="ECO:0000313" key="2">
    <source>
        <dbReference type="EMBL" id="KAH9420317.1"/>
    </source>
</evidence>
<proteinExistence type="predicted"/>
<keyword evidence="3" id="KW-1185">Reference proteome</keyword>
<feature type="transmembrane region" description="Helical" evidence="1">
    <location>
        <begin position="23"/>
        <end position="51"/>
    </location>
</feature>
<keyword evidence="1" id="KW-0472">Membrane</keyword>
<keyword evidence="1" id="KW-1133">Transmembrane helix</keyword>
<dbReference type="EMBL" id="NJHN03000051">
    <property type="protein sequence ID" value="KAH9420317.1"/>
    <property type="molecule type" value="Genomic_DNA"/>
</dbReference>
<gene>
    <name evidence="2" type="ORF">DERP_011234</name>
</gene>
<keyword evidence="1" id="KW-0812">Transmembrane</keyword>
<reference evidence="2 3" key="2">
    <citation type="journal article" date="2022" name="Mol. Biol. Evol.">
        <title>Comparative Genomics Reveals Insights into the Divergent Evolution of Astigmatic Mites and Household Pest Adaptations.</title>
        <authorList>
            <person name="Xiong Q."/>
            <person name="Wan A.T."/>
            <person name="Liu X."/>
            <person name="Fung C.S."/>
            <person name="Xiao X."/>
            <person name="Malainual N."/>
            <person name="Hou J."/>
            <person name="Wang L."/>
            <person name="Wang M."/>
            <person name="Yang K.Y."/>
            <person name="Cui Y."/>
            <person name="Leung E.L."/>
            <person name="Nong W."/>
            <person name="Shin S.K."/>
            <person name="Au S.W."/>
            <person name="Jeong K.Y."/>
            <person name="Chew F.T."/>
            <person name="Hui J.H."/>
            <person name="Leung T.F."/>
            <person name="Tungtrongchitr A."/>
            <person name="Zhong N."/>
            <person name="Liu Z."/>
            <person name="Tsui S.K."/>
        </authorList>
    </citation>
    <scope>NUCLEOTIDE SEQUENCE [LARGE SCALE GENOMIC DNA]</scope>
    <source>
        <strain evidence="2">Derp</strain>
    </source>
</reference>
<dbReference type="Proteomes" id="UP000887458">
    <property type="component" value="Unassembled WGS sequence"/>
</dbReference>
<dbReference type="PROSITE" id="PS51257">
    <property type="entry name" value="PROKAR_LIPOPROTEIN"/>
    <property type="match status" value="1"/>
</dbReference>